<dbReference type="PANTHER" id="PTHR22726:SF1">
    <property type="entry name" value="METALLOENDOPEPTIDASE OMA1, MITOCHONDRIAL"/>
    <property type="match status" value="1"/>
</dbReference>
<feature type="domain" description="Peptidase M48" evidence="8">
    <location>
        <begin position="47"/>
        <end position="232"/>
    </location>
</feature>
<keyword evidence="2" id="KW-0645">Protease</keyword>
<dbReference type="SMART" id="SM00028">
    <property type="entry name" value="TPR"/>
    <property type="match status" value="2"/>
</dbReference>
<evidence type="ECO:0000256" key="4">
    <source>
        <dbReference type="ARBA" id="ARBA00022801"/>
    </source>
</evidence>
<evidence type="ECO:0000256" key="7">
    <source>
        <dbReference type="PROSITE-ProRule" id="PRU00339"/>
    </source>
</evidence>
<dbReference type="Gene3D" id="1.25.40.10">
    <property type="entry name" value="Tetratricopeptide repeat domain"/>
    <property type="match status" value="1"/>
</dbReference>
<dbReference type="SUPFAM" id="SSF48452">
    <property type="entry name" value="TPR-like"/>
    <property type="match status" value="1"/>
</dbReference>
<dbReference type="InterPro" id="IPR001915">
    <property type="entry name" value="Peptidase_M48"/>
</dbReference>
<dbReference type="InterPro" id="IPR019734">
    <property type="entry name" value="TPR_rpt"/>
</dbReference>
<reference evidence="10" key="1">
    <citation type="submission" date="2015-09" db="EMBL/GenBank/DDBJ databases">
        <authorList>
            <person name="Rodrigo-Torres Lidia"/>
            <person name="Arahal R.David."/>
        </authorList>
    </citation>
    <scope>NUCLEOTIDE SEQUENCE [LARGE SCALE GENOMIC DNA]</scope>
    <source>
        <strain evidence="10">CECT 7735</strain>
    </source>
</reference>
<feature type="repeat" description="TPR" evidence="7">
    <location>
        <begin position="313"/>
        <end position="346"/>
    </location>
</feature>
<keyword evidence="4" id="KW-0378">Hydrolase</keyword>
<dbReference type="Pfam" id="PF14559">
    <property type="entry name" value="TPR_19"/>
    <property type="match status" value="1"/>
</dbReference>
<evidence type="ECO:0000256" key="6">
    <source>
        <dbReference type="ARBA" id="ARBA00023049"/>
    </source>
</evidence>
<evidence type="ECO:0000313" key="10">
    <source>
        <dbReference type="Proteomes" id="UP000051870"/>
    </source>
</evidence>
<dbReference type="Gene3D" id="3.30.2010.10">
    <property type="entry name" value="Metalloproteases ('zincins'), catalytic domain"/>
    <property type="match status" value="1"/>
</dbReference>
<sequence>MTFHRETIAPSMRLHQLFLVGLLALVIWLMSKPAWAVSLIRDPDIEHALQQVAQPVLSAAGLGGSVKILVVNDNSLNAFVLDQQHIYIHLGMLMKMENAGMLQAVIAHEAAHIRNGHIARRIANLGTARSAAGLGTALALAVAAATGNAAAAGIALGAQSAAERRFLAHTRAEEASADNSGARFMTNAHIDPEHAVDVHKLFRGQELLNVSRQDPYVRSHPLTRDRIRAMEAYANAYKGKIAPQPEADYWFIRAKAKALAFTRAPNWNLRKVSSIPYEDVRLMAKAAAYLRLSDREQALFNIDAAIALRPKDAFFYELKGQILSDTRQFQAAVPAYKKAAELAPNNALCLAGYGHALLTAGQTKEALAVLEAARSRDFRNARLLRDLGSAYAKEGQNGMASLAVAERYALQGRLKDAEIHAKRASALLPTGSGAWRRAEDIVKAAKRARTK</sequence>
<evidence type="ECO:0000256" key="1">
    <source>
        <dbReference type="ARBA" id="ARBA00001947"/>
    </source>
</evidence>
<protein>
    <submittedName>
        <fullName evidence="9">TPR repeat-containing protein YfgC</fullName>
    </submittedName>
</protein>
<dbReference type="PROSITE" id="PS50005">
    <property type="entry name" value="TPR"/>
    <property type="match status" value="1"/>
</dbReference>
<dbReference type="GO" id="GO:0016020">
    <property type="term" value="C:membrane"/>
    <property type="evidence" value="ECO:0007669"/>
    <property type="project" value="TreeGrafter"/>
</dbReference>
<dbReference type="InterPro" id="IPR011990">
    <property type="entry name" value="TPR-like_helical_dom_sf"/>
</dbReference>
<keyword evidence="7" id="KW-0802">TPR repeat</keyword>
<dbReference type="GO" id="GO:0051603">
    <property type="term" value="P:proteolysis involved in protein catabolic process"/>
    <property type="evidence" value="ECO:0007669"/>
    <property type="project" value="TreeGrafter"/>
</dbReference>
<evidence type="ECO:0000259" key="8">
    <source>
        <dbReference type="Pfam" id="PF01435"/>
    </source>
</evidence>
<dbReference type="Proteomes" id="UP000051870">
    <property type="component" value="Unassembled WGS sequence"/>
</dbReference>
<dbReference type="Pfam" id="PF01435">
    <property type="entry name" value="Peptidase_M48"/>
    <property type="match status" value="1"/>
</dbReference>
<accession>A0A0P1IRL0</accession>
<keyword evidence="5" id="KW-0862">Zinc</keyword>
<evidence type="ECO:0000256" key="2">
    <source>
        <dbReference type="ARBA" id="ARBA00022670"/>
    </source>
</evidence>
<comment type="cofactor">
    <cofactor evidence="1">
        <name>Zn(2+)</name>
        <dbReference type="ChEBI" id="CHEBI:29105"/>
    </cofactor>
</comment>
<organism evidence="9 10">
    <name type="scientific">Shimia thalassica</name>
    <dbReference type="NCBI Taxonomy" id="1715693"/>
    <lineage>
        <taxon>Bacteria</taxon>
        <taxon>Pseudomonadati</taxon>
        <taxon>Pseudomonadota</taxon>
        <taxon>Alphaproteobacteria</taxon>
        <taxon>Rhodobacterales</taxon>
        <taxon>Roseobacteraceae</taxon>
    </lineage>
</organism>
<gene>
    <name evidence="9" type="primary">yfgC_2</name>
    <name evidence="9" type="ORF">PH7735_02105</name>
</gene>
<dbReference type="CDD" id="cd07324">
    <property type="entry name" value="M48C_Oma1-like"/>
    <property type="match status" value="1"/>
</dbReference>
<dbReference type="STRING" id="1715693.PH7735_02105"/>
<keyword evidence="10" id="KW-1185">Reference proteome</keyword>
<proteinExistence type="predicted"/>
<dbReference type="EMBL" id="CYTW01000002">
    <property type="protein sequence ID" value="CUJ98648.1"/>
    <property type="molecule type" value="Genomic_DNA"/>
</dbReference>
<keyword evidence="6" id="KW-0482">Metalloprotease</keyword>
<dbReference type="AlphaFoldDB" id="A0A0P1IRL0"/>
<evidence type="ECO:0000313" key="9">
    <source>
        <dbReference type="EMBL" id="CUJ98648.1"/>
    </source>
</evidence>
<dbReference type="GO" id="GO:0046872">
    <property type="term" value="F:metal ion binding"/>
    <property type="evidence" value="ECO:0007669"/>
    <property type="project" value="UniProtKB-KW"/>
</dbReference>
<evidence type="ECO:0000256" key="5">
    <source>
        <dbReference type="ARBA" id="ARBA00022833"/>
    </source>
</evidence>
<evidence type="ECO:0000256" key="3">
    <source>
        <dbReference type="ARBA" id="ARBA00022723"/>
    </source>
</evidence>
<name>A0A0P1IRL0_9RHOB</name>
<dbReference type="InterPro" id="IPR051156">
    <property type="entry name" value="Mito/Outer_Membr_Metalloprot"/>
</dbReference>
<keyword evidence="3" id="KW-0479">Metal-binding</keyword>
<dbReference type="PANTHER" id="PTHR22726">
    <property type="entry name" value="METALLOENDOPEPTIDASE OMA1"/>
    <property type="match status" value="1"/>
</dbReference>
<dbReference type="GO" id="GO:0004222">
    <property type="term" value="F:metalloendopeptidase activity"/>
    <property type="evidence" value="ECO:0007669"/>
    <property type="project" value="InterPro"/>
</dbReference>